<dbReference type="GO" id="GO:0003677">
    <property type="term" value="F:DNA binding"/>
    <property type="evidence" value="ECO:0007669"/>
    <property type="project" value="InterPro"/>
</dbReference>
<dbReference type="AlphaFoldDB" id="A0A955HWT0"/>
<dbReference type="InterPro" id="IPR038390">
    <property type="entry name" value="Metal_Tscrpt_repr_sf"/>
</dbReference>
<dbReference type="Gene3D" id="1.20.58.1000">
    <property type="entry name" value="Metal-sensitive repressor, helix protomer"/>
    <property type="match status" value="1"/>
</dbReference>
<dbReference type="GO" id="GO:0046872">
    <property type="term" value="F:metal ion binding"/>
    <property type="evidence" value="ECO:0007669"/>
    <property type="project" value="InterPro"/>
</dbReference>
<comment type="caution">
    <text evidence="1">The sequence shown here is derived from an EMBL/GenBank/DDBJ whole genome shotgun (WGS) entry which is preliminary data.</text>
</comment>
<dbReference type="InterPro" id="IPR003735">
    <property type="entry name" value="Metal_Tscrpt_repr"/>
</dbReference>
<reference evidence="1" key="1">
    <citation type="submission" date="2020-04" db="EMBL/GenBank/DDBJ databases">
        <authorList>
            <person name="Zhang T."/>
        </authorList>
    </citation>
    <scope>NUCLEOTIDE SEQUENCE</scope>
    <source>
        <strain evidence="1">HKST-UBA16</strain>
    </source>
</reference>
<name>A0A955HWT0_9BACT</name>
<reference evidence="1" key="2">
    <citation type="journal article" date="2021" name="Microbiome">
        <title>Successional dynamics and alternative stable states in a saline activated sludge microbial community over 9 years.</title>
        <authorList>
            <person name="Wang Y."/>
            <person name="Ye J."/>
            <person name="Ju F."/>
            <person name="Liu L."/>
            <person name="Boyd J.A."/>
            <person name="Deng Y."/>
            <person name="Parks D.H."/>
            <person name="Jiang X."/>
            <person name="Yin X."/>
            <person name="Woodcroft B.J."/>
            <person name="Tyson G.W."/>
            <person name="Hugenholtz P."/>
            <person name="Polz M.F."/>
            <person name="Zhang T."/>
        </authorList>
    </citation>
    <scope>NUCLEOTIDE SEQUENCE</scope>
    <source>
        <strain evidence="1">HKST-UBA16</strain>
    </source>
</reference>
<proteinExistence type="predicted"/>
<dbReference type="Pfam" id="PF02583">
    <property type="entry name" value="Trns_repr_metal"/>
    <property type="match status" value="1"/>
</dbReference>
<organism evidence="1 2">
    <name type="scientific">Candidatus Dojkabacteria bacterium</name>
    <dbReference type="NCBI Taxonomy" id="2099670"/>
    <lineage>
        <taxon>Bacteria</taxon>
        <taxon>Candidatus Dojkabacteria</taxon>
    </lineage>
</organism>
<dbReference type="PANTHER" id="PTHR33677">
    <property type="entry name" value="TRANSCRIPTIONAL REPRESSOR FRMR-RELATED"/>
    <property type="match status" value="1"/>
</dbReference>
<protein>
    <submittedName>
        <fullName evidence="1">Metal-sensitive transcriptional regulator</fullName>
    </submittedName>
</protein>
<sequence>MPRKGPSTLQERLHRIEGQVRGVEKLLNNSESTEKISVQIQAIISSLESVKIEIIKKQLKEELNRSVESVESLIDKIK</sequence>
<evidence type="ECO:0000313" key="1">
    <source>
        <dbReference type="EMBL" id="MCA9374830.1"/>
    </source>
</evidence>
<gene>
    <name evidence="1" type="ORF">KC622_00705</name>
</gene>
<dbReference type="GO" id="GO:0045892">
    <property type="term" value="P:negative regulation of DNA-templated transcription"/>
    <property type="evidence" value="ECO:0007669"/>
    <property type="project" value="UniProtKB-ARBA"/>
</dbReference>
<dbReference type="Proteomes" id="UP000748332">
    <property type="component" value="Unassembled WGS sequence"/>
</dbReference>
<accession>A0A955HWT0</accession>
<dbReference type="EMBL" id="JAGQLM010000029">
    <property type="protein sequence ID" value="MCA9374830.1"/>
    <property type="molecule type" value="Genomic_DNA"/>
</dbReference>
<evidence type="ECO:0000313" key="2">
    <source>
        <dbReference type="Proteomes" id="UP000748332"/>
    </source>
</evidence>